<proteinExistence type="predicted"/>
<dbReference type="InterPro" id="IPR015797">
    <property type="entry name" value="NUDIX_hydrolase-like_dom_sf"/>
</dbReference>
<dbReference type="Pfam" id="PF00293">
    <property type="entry name" value="NUDIX"/>
    <property type="match status" value="1"/>
</dbReference>
<dbReference type="RefSeq" id="XP_025579697.1">
    <property type="nucleotide sequence ID" value="XM_025724162.1"/>
</dbReference>
<evidence type="ECO:0000259" key="1">
    <source>
        <dbReference type="PROSITE" id="PS51462"/>
    </source>
</evidence>
<dbReference type="Gene3D" id="3.90.79.10">
    <property type="entry name" value="Nucleoside Triphosphate Pyrophosphohydrolase"/>
    <property type="match status" value="1"/>
</dbReference>
<dbReference type="VEuPathDB" id="FungiDB:BO80DRAFT_499040"/>
<dbReference type="GeneID" id="37229027"/>
<dbReference type="PANTHER" id="PTHR43736:SF1">
    <property type="entry name" value="DIHYDRONEOPTERIN TRIPHOSPHATE DIPHOSPHATASE"/>
    <property type="match status" value="1"/>
</dbReference>
<evidence type="ECO:0000313" key="3">
    <source>
        <dbReference type="Proteomes" id="UP000249402"/>
    </source>
</evidence>
<keyword evidence="3" id="KW-1185">Reference proteome</keyword>
<protein>
    <recommendedName>
        <fullName evidence="1">Nudix hydrolase domain-containing protein</fullName>
    </recommendedName>
</protein>
<dbReference type="SUPFAM" id="SSF55811">
    <property type="entry name" value="Nudix"/>
    <property type="match status" value="1"/>
</dbReference>
<dbReference type="AlphaFoldDB" id="A0A395HCD3"/>
<dbReference type="CDD" id="cd02883">
    <property type="entry name" value="NUDIX_Hydrolase"/>
    <property type="match status" value="1"/>
</dbReference>
<dbReference type="STRING" id="1448316.A0A395HCD3"/>
<evidence type="ECO:0000313" key="2">
    <source>
        <dbReference type="EMBL" id="RAL05370.1"/>
    </source>
</evidence>
<dbReference type="EMBL" id="KZ824421">
    <property type="protein sequence ID" value="RAL05370.1"/>
    <property type="molecule type" value="Genomic_DNA"/>
</dbReference>
<feature type="domain" description="Nudix hydrolase" evidence="1">
    <location>
        <begin position="24"/>
        <end position="156"/>
    </location>
</feature>
<reference evidence="2 3" key="1">
    <citation type="submission" date="2018-02" db="EMBL/GenBank/DDBJ databases">
        <title>The genomes of Aspergillus section Nigri reveals drivers in fungal speciation.</title>
        <authorList>
            <consortium name="DOE Joint Genome Institute"/>
            <person name="Vesth T.C."/>
            <person name="Nybo J."/>
            <person name="Theobald S."/>
            <person name="Brandl J."/>
            <person name="Frisvad J.C."/>
            <person name="Nielsen K.F."/>
            <person name="Lyhne E.K."/>
            <person name="Kogle M.E."/>
            <person name="Kuo A."/>
            <person name="Riley R."/>
            <person name="Clum A."/>
            <person name="Nolan M."/>
            <person name="Lipzen A."/>
            <person name="Salamov A."/>
            <person name="Henrissat B."/>
            <person name="Wiebenga A."/>
            <person name="De vries R.P."/>
            <person name="Grigoriev I.V."/>
            <person name="Mortensen U.H."/>
            <person name="Andersen M.R."/>
            <person name="Baker S.E."/>
        </authorList>
    </citation>
    <scope>NUCLEOTIDE SEQUENCE [LARGE SCALE GENOMIC DNA]</scope>
    <source>
        <strain evidence="2 3">CBS 121593</strain>
    </source>
</reference>
<dbReference type="Proteomes" id="UP000249402">
    <property type="component" value="Unassembled WGS sequence"/>
</dbReference>
<dbReference type="PANTHER" id="PTHR43736">
    <property type="entry name" value="ADP-RIBOSE PYROPHOSPHATASE"/>
    <property type="match status" value="1"/>
</dbReference>
<dbReference type="PROSITE" id="PS51462">
    <property type="entry name" value="NUDIX"/>
    <property type="match status" value="1"/>
</dbReference>
<dbReference type="OrthoDB" id="276276at2759"/>
<dbReference type="InterPro" id="IPR000086">
    <property type="entry name" value="NUDIX_hydrolase_dom"/>
</dbReference>
<gene>
    <name evidence="2" type="ORF">BO80DRAFT_499040</name>
</gene>
<sequence length="156" mass="17168">MEISHHLHPYTLPLPTFTAHHPDCTTFIVGAYIFTPPPSPSPSTTPSSSPTNPHPQIQTLLLLRSPTDSYPLHWETPGGSSDPTDTTLLASLAREVYEETGLTVTKVVELVAVDAWSRMKAGREVRAMKWSFLVEVGDALDGEGERRIKLAPEEHC</sequence>
<organism evidence="2 3">
    <name type="scientific">Aspergillus ibericus CBS 121593</name>
    <dbReference type="NCBI Taxonomy" id="1448316"/>
    <lineage>
        <taxon>Eukaryota</taxon>
        <taxon>Fungi</taxon>
        <taxon>Dikarya</taxon>
        <taxon>Ascomycota</taxon>
        <taxon>Pezizomycotina</taxon>
        <taxon>Eurotiomycetes</taxon>
        <taxon>Eurotiomycetidae</taxon>
        <taxon>Eurotiales</taxon>
        <taxon>Aspergillaceae</taxon>
        <taxon>Aspergillus</taxon>
        <taxon>Aspergillus subgen. Circumdati</taxon>
    </lineage>
</organism>
<name>A0A395HCD3_9EURO</name>
<accession>A0A395HCD3</accession>